<keyword evidence="3" id="KW-0732">Signal</keyword>
<dbReference type="InterPro" id="IPR011992">
    <property type="entry name" value="EF-hand-dom_pair"/>
</dbReference>
<dbReference type="SUPFAM" id="SSF47473">
    <property type="entry name" value="EF-hand"/>
    <property type="match status" value="1"/>
</dbReference>
<dbReference type="PROSITE" id="PS50222">
    <property type="entry name" value="EF_HAND_2"/>
    <property type="match status" value="2"/>
</dbReference>
<proteinExistence type="predicted"/>
<gene>
    <name evidence="13" type="primary">RCN1_3</name>
    <name evidence="13" type="ORF">Ciccas_012039</name>
</gene>
<evidence type="ECO:0000256" key="3">
    <source>
        <dbReference type="ARBA" id="ARBA00022729"/>
    </source>
</evidence>
<keyword evidence="6" id="KW-0106">Calcium</keyword>
<dbReference type="AlphaFoldDB" id="A0ABD2PQ88"/>
<keyword evidence="4" id="KW-0677">Repeat</keyword>
<organism evidence="13 14">
    <name type="scientific">Cichlidogyrus casuarinus</name>
    <dbReference type="NCBI Taxonomy" id="1844966"/>
    <lineage>
        <taxon>Eukaryota</taxon>
        <taxon>Metazoa</taxon>
        <taxon>Spiralia</taxon>
        <taxon>Lophotrochozoa</taxon>
        <taxon>Platyhelminthes</taxon>
        <taxon>Monogenea</taxon>
        <taxon>Monopisthocotylea</taxon>
        <taxon>Dactylogyridea</taxon>
        <taxon>Ancyrocephalidae</taxon>
        <taxon>Cichlidogyrus</taxon>
    </lineage>
</organism>
<dbReference type="PANTHER" id="PTHR10827:SF98">
    <property type="entry name" value="45 KDA CALCIUM-BINDING PROTEIN"/>
    <property type="match status" value="1"/>
</dbReference>
<keyword evidence="7" id="KW-0325">Glycoprotein</keyword>
<comment type="function">
    <text evidence="9">Probable molecular chaperone assisting protein biosynthesis and transport in the endoplasmic reticulum. Required for the proper biosynthesis and transport of pulmonary surfactant-associated protein A/SP-A, pulmonary surfactant-associated protein D/SP-D and the lipid transporter ABCA3. By regulating both the proper expression and the degradation through the endoplasmic reticulum-associated protein degradation pathway of these proteins plays a crucial role in pulmonary surfactant homeostasis. Has an anti-fibrotic activity by negatively regulating the secretion of type I and type III collagens. This calcium-binding protein also transiently associates with immature PCSK6 and regulates its secretion.</text>
</comment>
<evidence type="ECO:0000256" key="4">
    <source>
        <dbReference type="ARBA" id="ARBA00022737"/>
    </source>
</evidence>
<dbReference type="SMART" id="SM00054">
    <property type="entry name" value="EFh"/>
    <property type="match status" value="2"/>
</dbReference>
<dbReference type="Pfam" id="PF13202">
    <property type="entry name" value="EF-hand_5"/>
    <property type="match status" value="1"/>
</dbReference>
<evidence type="ECO:0000313" key="13">
    <source>
        <dbReference type="EMBL" id="KAL3309414.1"/>
    </source>
</evidence>
<dbReference type="FunFam" id="1.10.238.10:FF:000104">
    <property type="entry name" value="calumenin isoform X1"/>
    <property type="match status" value="1"/>
</dbReference>
<evidence type="ECO:0000259" key="12">
    <source>
        <dbReference type="PROSITE" id="PS50222"/>
    </source>
</evidence>
<sequence>MEYDHEQFLGKDMSDEMDDLPTDQVIMRLGKIFDKIDLNKDGKLDTYEMVKWMRNLSQTYMKADTDRVFSESGVPEGQQISWQIYSKDLTRDSPDTESVKEILGRDKKRWDLVDEDHDGLLSKEEFMTFLHPEEFEITRPSIAQ</sequence>
<keyword evidence="8" id="KW-0143">Chaperone</keyword>
<dbReference type="GO" id="GO:0046872">
    <property type="term" value="F:metal ion binding"/>
    <property type="evidence" value="ECO:0007669"/>
    <property type="project" value="UniProtKB-KW"/>
</dbReference>
<dbReference type="InterPro" id="IPR002048">
    <property type="entry name" value="EF_hand_dom"/>
</dbReference>
<evidence type="ECO:0000256" key="9">
    <source>
        <dbReference type="ARBA" id="ARBA00056975"/>
    </source>
</evidence>
<dbReference type="Proteomes" id="UP001626550">
    <property type="component" value="Unassembled WGS sequence"/>
</dbReference>
<dbReference type="PROSITE" id="PS00018">
    <property type="entry name" value="EF_HAND_1"/>
    <property type="match status" value="2"/>
</dbReference>
<comment type="subunit">
    <text evidence="10">Interacts with PCSK6 (immature form including the propeptide); probably involved in the maturation and the secretion of PCSK6.</text>
</comment>
<evidence type="ECO:0000256" key="1">
    <source>
        <dbReference type="ARBA" id="ARBA00004319"/>
    </source>
</evidence>
<dbReference type="GO" id="GO:0015031">
    <property type="term" value="P:protein transport"/>
    <property type="evidence" value="ECO:0007669"/>
    <property type="project" value="UniProtKB-ARBA"/>
</dbReference>
<keyword evidence="2" id="KW-0479">Metal-binding</keyword>
<dbReference type="GO" id="GO:0005788">
    <property type="term" value="C:endoplasmic reticulum lumen"/>
    <property type="evidence" value="ECO:0007669"/>
    <property type="project" value="UniProtKB-SubCell"/>
</dbReference>
<evidence type="ECO:0000256" key="10">
    <source>
        <dbReference type="ARBA" id="ARBA00063143"/>
    </source>
</evidence>
<keyword evidence="14" id="KW-1185">Reference proteome</keyword>
<evidence type="ECO:0000256" key="8">
    <source>
        <dbReference type="ARBA" id="ARBA00023186"/>
    </source>
</evidence>
<evidence type="ECO:0000256" key="7">
    <source>
        <dbReference type="ARBA" id="ARBA00023180"/>
    </source>
</evidence>
<dbReference type="Pfam" id="PF00036">
    <property type="entry name" value="EF-hand_1"/>
    <property type="match status" value="1"/>
</dbReference>
<dbReference type="Gene3D" id="1.10.238.10">
    <property type="entry name" value="EF-hand"/>
    <property type="match status" value="1"/>
</dbReference>
<comment type="caution">
    <text evidence="13">The sequence shown here is derived from an EMBL/GenBank/DDBJ whole genome shotgun (WGS) entry which is preliminary data.</text>
</comment>
<evidence type="ECO:0000256" key="11">
    <source>
        <dbReference type="ARBA" id="ARBA00072696"/>
    </source>
</evidence>
<evidence type="ECO:0000256" key="6">
    <source>
        <dbReference type="ARBA" id="ARBA00022837"/>
    </source>
</evidence>
<feature type="domain" description="EF-hand" evidence="12">
    <location>
        <begin position="24"/>
        <end position="59"/>
    </location>
</feature>
<evidence type="ECO:0000256" key="2">
    <source>
        <dbReference type="ARBA" id="ARBA00022723"/>
    </source>
</evidence>
<feature type="domain" description="EF-hand" evidence="12">
    <location>
        <begin position="101"/>
        <end position="136"/>
    </location>
</feature>
<keyword evidence="5" id="KW-0256">Endoplasmic reticulum</keyword>
<evidence type="ECO:0000313" key="14">
    <source>
        <dbReference type="Proteomes" id="UP001626550"/>
    </source>
</evidence>
<reference evidence="13 14" key="1">
    <citation type="submission" date="2024-11" db="EMBL/GenBank/DDBJ databases">
        <title>Adaptive evolution of stress response genes in parasites aligns with host niche diversity.</title>
        <authorList>
            <person name="Hahn C."/>
            <person name="Resl P."/>
        </authorList>
    </citation>
    <scope>NUCLEOTIDE SEQUENCE [LARGE SCALE GENOMIC DNA]</scope>
    <source>
        <strain evidence="13">EGGRZ-B1_66</strain>
        <tissue evidence="13">Body</tissue>
    </source>
</reference>
<dbReference type="EMBL" id="JBJKFK010003945">
    <property type="protein sequence ID" value="KAL3309414.1"/>
    <property type="molecule type" value="Genomic_DNA"/>
</dbReference>
<protein>
    <recommendedName>
        <fullName evidence="11">Reticulocalbin-3</fullName>
    </recommendedName>
</protein>
<accession>A0ABD2PQ88</accession>
<name>A0ABD2PQ88_9PLAT</name>
<comment type="subcellular location">
    <subcellularLocation>
        <location evidence="1">Endoplasmic reticulum lumen</location>
    </subcellularLocation>
</comment>
<evidence type="ECO:0000256" key="5">
    <source>
        <dbReference type="ARBA" id="ARBA00022824"/>
    </source>
</evidence>
<dbReference type="InterPro" id="IPR018247">
    <property type="entry name" value="EF_Hand_1_Ca_BS"/>
</dbReference>
<feature type="non-terminal residue" evidence="13">
    <location>
        <position position="144"/>
    </location>
</feature>
<dbReference type="PANTHER" id="PTHR10827">
    <property type="entry name" value="RETICULOCALBIN"/>
    <property type="match status" value="1"/>
</dbReference>